<protein>
    <recommendedName>
        <fullName evidence="4">Tetratricopeptide repeat protein</fullName>
    </recommendedName>
</protein>
<dbReference type="AlphaFoldDB" id="A0A060RVU2"/>
<feature type="region of interest" description="Disordered" evidence="1">
    <location>
        <begin position="102"/>
        <end position="199"/>
    </location>
</feature>
<name>A0A060RVU2_PLARE</name>
<dbReference type="PhylomeDB" id="A0A060RVU2"/>
<feature type="compositionally biased region" description="Basic and acidic residues" evidence="1">
    <location>
        <begin position="104"/>
        <end position="199"/>
    </location>
</feature>
<dbReference type="Gene3D" id="1.25.40.10">
    <property type="entry name" value="Tetratricopeptide repeat domain"/>
    <property type="match status" value="1"/>
</dbReference>
<accession>A0A060RVU2</accession>
<reference evidence="2" key="2">
    <citation type="submission" date="2014-05" db="EMBL/GenBank/DDBJ databases">
        <title>The genome sequences of chimpanzee malaria parasites reveal the path to human adaptation.</title>
        <authorList>
            <person name="Otto T.D."/>
            <person name="Rayner J.C."/>
            <person name="Boehme U."/>
            <person name="Pain A."/>
            <person name="Spottiswoode N."/>
            <person name="Sanders M."/>
            <person name="Quail M."/>
            <person name="Ollomo B."/>
            <person name="Renaud F."/>
            <person name="Thomas A.W."/>
            <person name="Prugnolle F."/>
            <person name="Conway D.J."/>
            <person name="Newbold C."/>
            <person name="Berriman M."/>
        </authorList>
    </citation>
    <scope>NUCLEOTIDE SEQUENCE [LARGE SCALE GENOMIC DNA]</scope>
    <source>
        <strain evidence="2">CDC</strain>
    </source>
</reference>
<organism evidence="2 3">
    <name type="scientific">Plasmodium reichenowi</name>
    <dbReference type="NCBI Taxonomy" id="5854"/>
    <lineage>
        <taxon>Eukaryota</taxon>
        <taxon>Sar</taxon>
        <taxon>Alveolata</taxon>
        <taxon>Apicomplexa</taxon>
        <taxon>Aconoidasida</taxon>
        <taxon>Haemosporida</taxon>
        <taxon>Plasmodiidae</taxon>
        <taxon>Plasmodium</taxon>
        <taxon>Plasmodium (Laverania)</taxon>
    </lineage>
</organism>
<dbReference type="InterPro" id="IPR011990">
    <property type="entry name" value="TPR-like_helical_dom_sf"/>
</dbReference>
<evidence type="ECO:0000313" key="3">
    <source>
        <dbReference type="Proteomes" id="UP000027581"/>
    </source>
</evidence>
<sequence length="281" mass="33344">MFISEDLDPEALKNEANIKWKEGNMEEANIIWRQALKECIKYSMRGIPTNKNRDMQISLRLNLSLYHYKKKEYSDCINQCNIIIDNLLNLDEMLQYYDMGDEEENKKENNNNDDDKGDHMDDDKNEPKDDDKGDHMDDDKGDHMDDDKSDHMDDDKSDHMDDDKNEPKDDDKGDHMSDDKNEPKDDDKGDHNYDDKDKSNVNLQEKKYIIKKDILIKIFLRRASSFLCLQEFNKCNEDLGIIKKLENNDAEAAILEKKMIIEKKYYERKQKELYKKMCNSK</sequence>
<dbReference type="EMBL" id="HG810768">
    <property type="protein sequence ID" value="CDO63666.1"/>
    <property type="molecule type" value="Genomic_DNA"/>
</dbReference>
<dbReference type="VEuPathDB" id="PlasmoDB:PRG01_0719800"/>
<dbReference type="VEuPathDB" id="PlasmoDB:PRCDC_0718100"/>
<proteinExistence type="predicted"/>
<gene>
    <name evidence="2" type="ORF">PRCDC_0718100</name>
</gene>
<evidence type="ECO:0000256" key="1">
    <source>
        <dbReference type="SAM" id="MobiDB-lite"/>
    </source>
</evidence>
<reference evidence="2" key="1">
    <citation type="submission" date="2014-01" db="EMBL/GenBank/DDBJ databases">
        <authorList>
            <person name="Aslett M."/>
        </authorList>
    </citation>
    <scope>NUCLEOTIDE SEQUENCE</scope>
    <source>
        <strain evidence="2">CDC</strain>
    </source>
</reference>
<dbReference type="Proteomes" id="UP000027581">
    <property type="component" value="Unassembled WGS sequence"/>
</dbReference>
<dbReference type="SUPFAM" id="SSF48452">
    <property type="entry name" value="TPR-like"/>
    <property type="match status" value="1"/>
</dbReference>
<evidence type="ECO:0008006" key="4">
    <source>
        <dbReference type="Google" id="ProtNLM"/>
    </source>
</evidence>
<keyword evidence="3" id="KW-1185">Reference proteome</keyword>
<evidence type="ECO:0000313" key="2">
    <source>
        <dbReference type="EMBL" id="CDO63666.1"/>
    </source>
</evidence>